<organism evidence="7 8">
    <name type="scientific">Rhizophlyctis rosea</name>
    <dbReference type="NCBI Taxonomy" id="64517"/>
    <lineage>
        <taxon>Eukaryota</taxon>
        <taxon>Fungi</taxon>
        <taxon>Fungi incertae sedis</taxon>
        <taxon>Chytridiomycota</taxon>
        <taxon>Chytridiomycota incertae sedis</taxon>
        <taxon>Chytridiomycetes</taxon>
        <taxon>Rhizophlyctidales</taxon>
        <taxon>Rhizophlyctidaceae</taxon>
        <taxon>Rhizophlyctis</taxon>
    </lineage>
</organism>
<dbReference type="GO" id="GO:0003924">
    <property type="term" value="F:GTPase activity"/>
    <property type="evidence" value="ECO:0007669"/>
    <property type="project" value="InterPro"/>
</dbReference>
<dbReference type="GO" id="GO:0005737">
    <property type="term" value="C:cytoplasm"/>
    <property type="evidence" value="ECO:0007669"/>
    <property type="project" value="TreeGrafter"/>
</dbReference>
<dbReference type="InterPro" id="IPR027417">
    <property type="entry name" value="P-loop_NTPase"/>
</dbReference>
<dbReference type="SUPFAM" id="SSF52540">
    <property type="entry name" value="P-loop containing nucleoside triphosphate hydrolases"/>
    <property type="match status" value="1"/>
</dbReference>
<evidence type="ECO:0000256" key="6">
    <source>
        <dbReference type="PIRSR" id="PIRSR601019-2"/>
    </source>
</evidence>
<dbReference type="GO" id="GO:0005834">
    <property type="term" value="C:heterotrimeric G-protein complex"/>
    <property type="evidence" value="ECO:0007669"/>
    <property type="project" value="TreeGrafter"/>
</dbReference>
<comment type="caution">
    <text evidence="7">The sequence shown here is derived from an EMBL/GenBank/DDBJ whole genome shotgun (WGS) entry which is preliminary data.</text>
</comment>
<keyword evidence="6" id="KW-0460">Magnesium</keyword>
<dbReference type="EMBL" id="JADGJD010001321">
    <property type="protein sequence ID" value="KAJ3044028.1"/>
    <property type="molecule type" value="Genomic_DNA"/>
</dbReference>
<keyword evidence="4" id="KW-0807">Transducer</keyword>
<dbReference type="Pfam" id="PF00503">
    <property type="entry name" value="G-alpha"/>
    <property type="match status" value="1"/>
</dbReference>
<keyword evidence="8" id="KW-1185">Reference proteome</keyword>
<dbReference type="PANTHER" id="PTHR10218:SF302">
    <property type="entry name" value="GUANINE NUCLEOTIDE-BINDING PROTEIN ALPHA-5 SUBUNIT"/>
    <property type="match status" value="1"/>
</dbReference>
<accession>A0AAD5S482</accession>
<dbReference type="GO" id="GO:0031683">
    <property type="term" value="F:G-protein beta/gamma-subunit complex binding"/>
    <property type="evidence" value="ECO:0007669"/>
    <property type="project" value="InterPro"/>
</dbReference>
<proteinExistence type="predicted"/>
<evidence type="ECO:0000256" key="1">
    <source>
        <dbReference type="ARBA" id="ARBA00022723"/>
    </source>
</evidence>
<keyword evidence="3 5" id="KW-0342">GTP-binding</keyword>
<dbReference type="GO" id="GO:0005525">
    <property type="term" value="F:GTP binding"/>
    <property type="evidence" value="ECO:0007669"/>
    <property type="project" value="UniProtKB-KW"/>
</dbReference>
<keyword evidence="2 5" id="KW-0547">Nucleotide-binding</keyword>
<dbReference type="Proteomes" id="UP001212841">
    <property type="component" value="Unassembled WGS sequence"/>
</dbReference>
<evidence type="ECO:0000313" key="7">
    <source>
        <dbReference type="EMBL" id="KAJ3044028.1"/>
    </source>
</evidence>
<keyword evidence="1 6" id="KW-0479">Metal-binding</keyword>
<feature type="binding site" evidence="6">
    <location>
        <position position="51"/>
    </location>
    <ligand>
        <name>Mg(2+)</name>
        <dbReference type="ChEBI" id="CHEBI:18420"/>
    </ligand>
</feature>
<dbReference type="PANTHER" id="PTHR10218">
    <property type="entry name" value="GTP-BINDING PROTEIN ALPHA SUBUNIT"/>
    <property type="match status" value="1"/>
</dbReference>
<protein>
    <submittedName>
        <fullName evidence="7">Uncharacterized protein</fullName>
    </submittedName>
</protein>
<dbReference type="InterPro" id="IPR001019">
    <property type="entry name" value="Gprotein_alpha_su"/>
</dbReference>
<evidence type="ECO:0000256" key="4">
    <source>
        <dbReference type="ARBA" id="ARBA00023224"/>
    </source>
</evidence>
<dbReference type="GO" id="GO:0046872">
    <property type="term" value="F:metal ion binding"/>
    <property type="evidence" value="ECO:0007669"/>
    <property type="project" value="UniProtKB-KW"/>
</dbReference>
<feature type="binding site" evidence="5">
    <location>
        <begin position="47"/>
        <end position="52"/>
    </location>
    <ligand>
        <name>GTP</name>
        <dbReference type="ChEBI" id="CHEBI:37565"/>
    </ligand>
</feature>
<evidence type="ECO:0000256" key="3">
    <source>
        <dbReference type="ARBA" id="ARBA00023134"/>
    </source>
</evidence>
<evidence type="ECO:0000256" key="5">
    <source>
        <dbReference type="PIRSR" id="PIRSR601019-1"/>
    </source>
</evidence>
<reference evidence="7" key="1">
    <citation type="submission" date="2020-05" db="EMBL/GenBank/DDBJ databases">
        <title>Phylogenomic resolution of chytrid fungi.</title>
        <authorList>
            <person name="Stajich J.E."/>
            <person name="Amses K."/>
            <person name="Simmons R."/>
            <person name="Seto K."/>
            <person name="Myers J."/>
            <person name="Bonds A."/>
            <person name="Quandt C.A."/>
            <person name="Barry K."/>
            <person name="Liu P."/>
            <person name="Grigoriev I."/>
            <person name="Longcore J.E."/>
            <person name="James T.Y."/>
        </authorList>
    </citation>
    <scope>NUCLEOTIDE SEQUENCE</scope>
    <source>
        <strain evidence="7">JEL0318</strain>
    </source>
</reference>
<dbReference type="GO" id="GO:0007188">
    <property type="term" value="P:adenylate cyclase-modulating G protein-coupled receptor signaling pathway"/>
    <property type="evidence" value="ECO:0007669"/>
    <property type="project" value="TreeGrafter"/>
</dbReference>
<sequence>MSKPDPEYDITKEDLDRHKEIEKQLEVDRRTLARDKGHKLLLLGPSEAGKSTILKQLRIIYAKGMSPEERNSYR</sequence>
<name>A0AAD5S482_9FUNG</name>
<evidence type="ECO:0000313" key="8">
    <source>
        <dbReference type="Proteomes" id="UP001212841"/>
    </source>
</evidence>
<gene>
    <name evidence="7" type="ORF">HK097_001611</name>
</gene>
<evidence type="ECO:0000256" key="2">
    <source>
        <dbReference type="ARBA" id="ARBA00022741"/>
    </source>
</evidence>
<dbReference type="GO" id="GO:0001664">
    <property type="term" value="F:G protein-coupled receptor binding"/>
    <property type="evidence" value="ECO:0007669"/>
    <property type="project" value="TreeGrafter"/>
</dbReference>
<dbReference type="Gene3D" id="3.40.50.300">
    <property type="entry name" value="P-loop containing nucleotide triphosphate hydrolases"/>
    <property type="match status" value="1"/>
</dbReference>
<dbReference type="AlphaFoldDB" id="A0AAD5S482"/>